<proteinExistence type="predicted"/>
<keyword evidence="3" id="KW-1185">Reference proteome</keyword>
<keyword evidence="1" id="KW-1133">Transmembrane helix</keyword>
<evidence type="ECO:0000313" key="3">
    <source>
        <dbReference type="Proteomes" id="UP000185895"/>
    </source>
</evidence>
<evidence type="ECO:0000313" key="2">
    <source>
        <dbReference type="EMBL" id="OEY96188.1"/>
    </source>
</evidence>
<comment type="caution">
    <text evidence="2">The sequence shown here is derived from an EMBL/GenBank/DDBJ whole genome shotgun (WGS) entry which is preliminary data.</text>
</comment>
<feature type="transmembrane region" description="Helical" evidence="1">
    <location>
        <begin position="45"/>
        <end position="62"/>
    </location>
</feature>
<evidence type="ECO:0000256" key="1">
    <source>
        <dbReference type="SAM" id="Phobius"/>
    </source>
</evidence>
<reference evidence="2 3" key="1">
    <citation type="submission" date="2016-09" db="EMBL/GenBank/DDBJ databases">
        <authorList>
            <person name="Capua I."/>
            <person name="De Benedictis P."/>
            <person name="Joannis T."/>
            <person name="Lombin L.H."/>
            <person name="Cattoli G."/>
        </authorList>
    </citation>
    <scope>NUCLEOTIDE SEQUENCE [LARGE SCALE GENOMIC DNA]</scope>
    <source>
        <strain evidence="2 3">ANC 4671</strain>
    </source>
</reference>
<dbReference type="AlphaFoldDB" id="A0A1E7RA44"/>
<name>A0A1E7RA44_9GAMM</name>
<protein>
    <submittedName>
        <fullName evidence="2">Uncharacterized protein</fullName>
    </submittedName>
</protein>
<sequence>MVEVNEELNTFRRRRNIADNAKTESIYNNAVKIHRDSEKKYRDKFYKSLVIVFSSTFLLFLLKSCIQNIWEVTDSEFWFLKLSVLTVGITLITYFIKQSSHYQHLADQNYQTQVELQAYPSFMESIPTEEAASVRKELALKYFGRELEKSSNKTNGNLLVDQVKTSADLVKATTEAIKNINKNGNAQ</sequence>
<dbReference type="EMBL" id="MKKK01000021">
    <property type="protein sequence ID" value="OEY96188.1"/>
    <property type="molecule type" value="Genomic_DNA"/>
</dbReference>
<dbReference type="Proteomes" id="UP000185895">
    <property type="component" value="Unassembled WGS sequence"/>
</dbReference>
<keyword evidence="1" id="KW-0472">Membrane</keyword>
<gene>
    <name evidence="2" type="ORF">BJI46_12485</name>
</gene>
<organism evidence="2 3">
    <name type="scientific">Acinetobacter qingfengensis</name>
    <dbReference type="NCBI Taxonomy" id="1262585"/>
    <lineage>
        <taxon>Bacteria</taxon>
        <taxon>Pseudomonadati</taxon>
        <taxon>Pseudomonadota</taxon>
        <taxon>Gammaproteobacteria</taxon>
        <taxon>Moraxellales</taxon>
        <taxon>Moraxellaceae</taxon>
        <taxon>Acinetobacter</taxon>
    </lineage>
</organism>
<keyword evidence="1" id="KW-0812">Transmembrane</keyword>
<accession>A0A1E7RA44</accession>
<feature type="transmembrane region" description="Helical" evidence="1">
    <location>
        <begin position="77"/>
        <end position="96"/>
    </location>
</feature>
<dbReference type="STRING" id="1262585.BJI46_12485"/>